<evidence type="ECO:0000313" key="5">
    <source>
        <dbReference type="Proteomes" id="UP000035579"/>
    </source>
</evidence>
<evidence type="ECO:0000256" key="1">
    <source>
        <dbReference type="SAM" id="MobiDB-lite"/>
    </source>
</evidence>
<dbReference type="EMBL" id="CP011509">
    <property type="protein sequence ID" value="AKI98800.1"/>
    <property type="molecule type" value="Genomic_DNA"/>
</dbReference>
<keyword evidence="4" id="KW-0255">Endonuclease</keyword>
<evidence type="ECO:0000313" key="6">
    <source>
        <dbReference type="Proteomes" id="UP000256345"/>
    </source>
</evidence>
<accession>A0AAC8TBV6</accession>
<dbReference type="Proteomes" id="UP000035579">
    <property type="component" value="Chromosome"/>
</dbReference>
<dbReference type="InterPro" id="IPR008538">
    <property type="entry name" value="Uma2"/>
</dbReference>
<keyword evidence="4" id="KW-0540">Nuclease</keyword>
<dbReference type="InterPro" id="IPR011335">
    <property type="entry name" value="Restrct_endonuc-II-like"/>
</dbReference>
<sequence length="210" mass="23178">MHPESDSPPESASEEARPAAPAPDVSGKPRRKATYADLEAVPSHRVAELVDGELYVSPRPPLLQALAKGALLGALDGPFDLGRGGPGGWLLLHEPELHLGEDVLVPDIAGWRRERMPVMPDVVGVTLAPDWVCEVLSHFTAVLDREKKMKVYAREGVRHVWLVDPLRQALEVYELNGGRWTPRGTHTGQAQVHAEPFTPLRLELGLLWRR</sequence>
<evidence type="ECO:0000313" key="4">
    <source>
        <dbReference type="EMBL" id="REG30720.1"/>
    </source>
</evidence>
<evidence type="ECO:0000313" key="3">
    <source>
        <dbReference type="EMBL" id="AKI98800.1"/>
    </source>
</evidence>
<reference evidence="4 6" key="2">
    <citation type="submission" date="2018-08" db="EMBL/GenBank/DDBJ databases">
        <title>Genomic Encyclopedia of Archaeal and Bacterial Type Strains, Phase II (KMG-II): from individual species to whole genera.</title>
        <authorList>
            <person name="Goeker M."/>
        </authorList>
    </citation>
    <scope>NUCLEOTIDE SEQUENCE [LARGE SCALE GENOMIC DNA]</scope>
    <source>
        <strain evidence="4 6">DSM 2261</strain>
    </source>
</reference>
<protein>
    <submittedName>
        <fullName evidence="4">Uma2 family endonuclease</fullName>
    </submittedName>
</protein>
<keyword evidence="6" id="KW-1185">Reference proteome</keyword>
<dbReference type="Proteomes" id="UP000256345">
    <property type="component" value="Unassembled WGS sequence"/>
</dbReference>
<dbReference type="CDD" id="cd06260">
    <property type="entry name" value="DUF820-like"/>
    <property type="match status" value="1"/>
</dbReference>
<reference evidence="3 5" key="1">
    <citation type="submission" date="2015-05" db="EMBL/GenBank/DDBJ databases">
        <title>Genome assembly of Archangium gephyra DSM 2261.</title>
        <authorList>
            <person name="Sharma G."/>
            <person name="Subramanian S."/>
        </authorList>
    </citation>
    <scope>NUCLEOTIDE SEQUENCE [LARGE SCALE GENOMIC DNA]</scope>
    <source>
        <strain evidence="3 5">DSM 2261</strain>
    </source>
</reference>
<name>A0AAC8TBV6_9BACT</name>
<dbReference type="PANTHER" id="PTHR34107">
    <property type="entry name" value="SLL0198 PROTEIN-RELATED"/>
    <property type="match status" value="1"/>
</dbReference>
<dbReference type="SUPFAM" id="SSF52980">
    <property type="entry name" value="Restriction endonuclease-like"/>
    <property type="match status" value="1"/>
</dbReference>
<dbReference type="Gene3D" id="3.90.1570.10">
    <property type="entry name" value="tt1808, chain A"/>
    <property type="match status" value="1"/>
</dbReference>
<dbReference type="RefSeq" id="WP_082174896.1">
    <property type="nucleotide sequence ID" value="NZ_CP011509.1"/>
</dbReference>
<dbReference type="PANTHER" id="PTHR34107:SF4">
    <property type="entry name" value="SLL1222 PROTEIN"/>
    <property type="match status" value="1"/>
</dbReference>
<dbReference type="Pfam" id="PF05685">
    <property type="entry name" value="Uma2"/>
    <property type="match status" value="1"/>
</dbReference>
<proteinExistence type="predicted"/>
<gene>
    <name evidence="3" type="ORF">AA314_00427</name>
    <name evidence="4" type="ORF">ATI61_106189</name>
</gene>
<feature type="region of interest" description="Disordered" evidence="1">
    <location>
        <begin position="1"/>
        <end position="36"/>
    </location>
</feature>
<keyword evidence="4" id="KW-0378">Hydrolase</keyword>
<dbReference type="EMBL" id="QUMU01000006">
    <property type="protein sequence ID" value="REG30720.1"/>
    <property type="molecule type" value="Genomic_DNA"/>
</dbReference>
<dbReference type="GO" id="GO:0004519">
    <property type="term" value="F:endonuclease activity"/>
    <property type="evidence" value="ECO:0007669"/>
    <property type="project" value="UniProtKB-KW"/>
</dbReference>
<organism evidence="3 5">
    <name type="scientific">Archangium gephyra</name>
    <dbReference type="NCBI Taxonomy" id="48"/>
    <lineage>
        <taxon>Bacteria</taxon>
        <taxon>Pseudomonadati</taxon>
        <taxon>Myxococcota</taxon>
        <taxon>Myxococcia</taxon>
        <taxon>Myxococcales</taxon>
        <taxon>Cystobacterineae</taxon>
        <taxon>Archangiaceae</taxon>
        <taxon>Archangium</taxon>
    </lineage>
</organism>
<dbReference type="KEGG" id="age:AA314_00427"/>
<evidence type="ECO:0000259" key="2">
    <source>
        <dbReference type="Pfam" id="PF05685"/>
    </source>
</evidence>
<feature type="domain" description="Putative restriction endonuclease" evidence="2">
    <location>
        <begin position="35"/>
        <end position="204"/>
    </location>
</feature>
<dbReference type="AlphaFoldDB" id="A0AAC8TBV6"/>
<dbReference type="InterPro" id="IPR012296">
    <property type="entry name" value="Nuclease_put_TT1808"/>
</dbReference>